<feature type="transmembrane region" description="Helical" evidence="1">
    <location>
        <begin position="6"/>
        <end position="27"/>
    </location>
</feature>
<organism evidence="2 3">
    <name type="scientific">Claviceps africana</name>
    <dbReference type="NCBI Taxonomy" id="83212"/>
    <lineage>
        <taxon>Eukaryota</taxon>
        <taxon>Fungi</taxon>
        <taxon>Dikarya</taxon>
        <taxon>Ascomycota</taxon>
        <taxon>Pezizomycotina</taxon>
        <taxon>Sordariomycetes</taxon>
        <taxon>Hypocreomycetidae</taxon>
        <taxon>Hypocreales</taxon>
        <taxon>Clavicipitaceae</taxon>
        <taxon>Claviceps</taxon>
    </lineage>
</organism>
<dbReference type="InterPro" id="IPR009732">
    <property type="entry name" value="DUF1304"/>
</dbReference>
<feature type="transmembrane region" description="Helical" evidence="1">
    <location>
        <begin position="103"/>
        <end position="119"/>
    </location>
</feature>
<evidence type="ECO:0000313" key="3">
    <source>
        <dbReference type="Proteomes" id="UP000811619"/>
    </source>
</evidence>
<comment type="caution">
    <text evidence="2">The sequence shown here is derived from an EMBL/GenBank/DDBJ whole genome shotgun (WGS) entry which is preliminary data.</text>
</comment>
<sequence>MALLSPVASALLAALHVYIMALEMFMWTTPRGRKAFRLTAEFAAQTKTMAANQGLYNGILAAGLVWGLAHPVAEFARQIRAFFCLAVVVAGFYGGVTSSRKIWVVQMTPGLVALASVYWDL</sequence>
<keyword evidence="3" id="KW-1185">Reference proteome</keyword>
<reference evidence="2" key="1">
    <citation type="journal article" date="2020" name="bioRxiv">
        <title>Whole genome comparisons of ergot fungi reveals the divergence and evolution of species within the genus Claviceps are the result of varying mechanisms driving genome evolution and host range expansion.</title>
        <authorList>
            <person name="Wyka S.A."/>
            <person name="Mondo S.J."/>
            <person name="Liu M."/>
            <person name="Dettman J."/>
            <person name="Nalam V."/>
            <person name="Broders K.D."/>
        </authorList>
    </citation>
    <scope>NUCLEOTIDE SEQUENCE</scope>
    <source>
        <strain evidence="2">CCC 489</strain>
    </source>
</reference>
<dbReference type="Proteomes" id="UP000811619">
    <property type="component" value="Unassembled WGS sequence"/>
</dbReference>
<dbReference type="Pfam" id="PF06993">
    <property type="entry name" value="DUF1304"/>
    <property type="match status" value="1"/>
</dbReference>
<feature type="transmembrane region" description="Helical" evidence="1">
    <location>
        <begin position="79"/>
        <end position="96"/>
    </location>
</feature>
<keyword evidence="1" id="KW-0812">Transmembrane</keyword>
<protein>
    <recommendedName>
        <fullName evidence="4">Integral membrane protein</fullName>
    </recommendedName>
</protein>
<evidence type="ECO:0000256" key="1">
    <source>
        <dbReference type="SAM" id="Phobius"/>
    </source>
</evidence>
<evidence type="ECO:0008006" key="4">
    <source>
        <dbReference type="Google" id="ProtNLM"/>
    </source>
</evidence>
<dbReference type="PANTHER" id="PTHR38446:SF1">
    <property type="entry name" value="BLL0914 PROTEIN"/>
    <property type="match status" value="1"/>
</dbReference>
<proteinExistence type="predicted"/>
<keyword evidence="1" id="KW-1133">Transmembrane helix</keyword>
<evidence type="ECO:0000313" key="2">
    <source>
        <dbReference type="EMBL" id="KAG5927766.1"/>
    </source>
</evidence>
<dbReference type="EMBL" id="SRPY01000158">
    <property type="protein sequence ID" value="KAG5927766.1"/>
    <property type="molecule type" value="Genomic_DNA"/>
</dbReference>
<gene>
    <name evidence="2" type="ORF">E4U42_001813</name>
</gene>
<dbReference type="AlphaFoldDB" id="A0A8K0J9G5"/>
<dbReference type="OrthoDB" id="2147008at2759"/>
<name>A0A8K0J9G5_9HYPO</name>
<accession>A0A8K0J9G5</accession>
<keyword evidence="1" id="KW-0472">Membrane</keyword>
<feature type="transmembrane region" description="Helical" evidence="1">
    <location>
        <begin position="55"/>
        <end position="73"/>
    </location>
</feature>
<dbReference type="PANTHER" id="PTHR38446">
    <property type="entry name" value="BLL0914 PROTEIN"/>
    <property type="match status" value="1"/>
</dbReference>